<dbReference type="PANTHER" id="PTHR43056:SF5">
    <property type="entry name" value="PEPTIDASE S9 PROLYL OLIGOPEPTIDASE CATALYTIC DOMAIN-CONTAINING PROTEIN"/>
    <property type="match status" value="1"/>
</dbReference>
<evidence type="ECO:0000259" key="1">
    <source>
        <dbReference type="Pfam" id="PF00326"/>
    </source>
</evidence>
<evidence type="ECO:0000313" key="3">
    <source>
        <dbReference type="Proteomes" id="UP001465153"/>
    </source>
</evidence>
<dbReference type="InterPro" id="IPR029058">
    <property type="entry name" value="AB_hydrolase_fold"/>
</dbReference>
<keyword evidence="3" id="KW-1185">Reference proteome</keyword>
<evidence type="ECO:0000313" key="2">
    <source>
        <dbReference type="EMBL" id="GAA6166579.1"/>
    </source>
</evidence>
<dbReference type="Gene3D" id="3.40.50.1820">
    <property type="entry name" value="alpha/beta hydrolase"/>
    <property type="match status" value="1"/>
</dbReference>
<organism evidence="2 3">
    <name type="scientific">Sessilibacter corallicola</name>
    <dbReference type="NCBI Taxonomy" id="2904075"/>
    <lineage>
        <taxon>Bacteria</taxon>
        <taxon>Pseudomonadati</taxon>
        <taxon>Pseudomonadota</taxon>
        <taxon>Gammaproteobacteria</taxon>
        <taxon>Cellvibrionales</taxon>
        <taxon>Cellvibrionaceae</taxon>
        <taxon>Sessilibacter</taxon>
    </lineage>
</organism>
<sequence>MTILPYGSWPSDIDAQQLVSQSLGLAEPRWDGDCLYWLEFRPNENGRNCLVKRDNSGDITDLLPNPMSSRTRANEYGGGSYCVSNGTVFFVLADDQRIYQLDADNPQSEPKPVTQPGPYRYADLIFNRQRNEIICVREDHSQPGEEETAALVAIDCATGNTKILTCGDDFYASVQLSQDHSQLCWLSWNHPSMPWENTSVFTATITESGELETIKAVKGSAAGEKPQSIFQPRWSANGELLLVTDESNWWRFYKLDSNNQWQSFVALDASTENAEFATPQWVFGLSTWDFLNEDHIIASYTIANEWYLATITISTGELTKIPCQYSDISGVSAHQGKVAFLGATYNQPSELVVSDLSSTHVVRGLPSTLNKDVFSKPSAIEFGPESEKAHAFYYPPHNPNYQGPNNEQPPLIVMAHGGPTSARSNAFNIKIQYWCSRGFAVLDVNYRGSTGYGRDYRLALNGQWGISDVDDVCRGAEYLVEKGLADPNKLAIKGGSAGGYTVLAALTFKSVFKAGASHYGIGNLETLVTDTHKFESRYLDSLIGQYPQDKALYEQRSPINYVEQLDCPVIFFQGGADKVVPPNQAETMVKALDEKNIPVAYVLFPEEGHGFRKADNMIRSVEGELYFYSKIFNFDLPENIPAVEIKNIG</sequence>
<comment type="caution">
    <text evidence="2">The sequence shown here is derived from an EMBL/GenBank/DDBJ whole genome shotgun (WGS) entry which is preliminary data.</text>
</comment>
<feature type="domain" description="Peptidase S9 prolyl oligopeptidase catalytic" evidence="1">
    <location>
        <begin position="427"/>
        <end position="633"/>
    </location>
</feature>
<dbReference type="SUPFAM" id="SSF69322">
    <property type="entry name" value="Tricorn protease domain 2"/>
    <property type="match status" value="1"/>
</dbReference>
<name>A0ABQ0A4K0_9GAMM</name>
<protein>
    <submittedName>
        <fullName evidence="2">S9 family peptidase</fullName>
    </submittedName>
</protein>
<proteinExistence type="predicted"/>
<dbReference type="InterPro" id="IPR050585">
    <property type="entry name" value="Xaa-Pro_dipeptidyl-ppase/CocE"/>
</dbReference>
<dbReference type="PANTHER" id="PTHR43056">
    <property type="entry name" value="PEPTIDASE S9 PROLYL OLIGOPEPTIDASE"/>
    <property type="match status" value="1"/>
</dbReference>
<gene>
    <name evidence="2" type="ORF">NBRC116591_03890</name>
</gene>
<dbReference type="RefSeq" id="WP_353301479.1">
    <property type="nucleotide sequence ID" value="NZ_BAABWN010000001.1"/>
</dbReference>
<dbReference type="InterPro" id="IPR001375">
    <property type="entry name" value="Peptidase_S9_cat"/>
</dbReference>
<reference evidence="2 3" key="1">
    <citation type="submission" date="2024-04" db="EMBL/GenBank/DDBJ databases">
        <title>Draft genome sequence of Sessilibacter corallicola NBRC 116591.</title>
        <authorList>
            <person name="Miyakawa T."/>
            <person name="Kusuya Y."/>
            <person name="Miura T."/>
        </authorList>
    </citation>
    <scope>NUCLEOTIDE SEQUENCE [LARGE SCALE GENOMIC DNA]</scope>
    <source>
        <strain evidence="2 3">KU-00831-HH</strain>
    </source>
</reference>
<dbReference type="EMBL" id="BAABWN010000001">
    <property type="protein sequence ID" value="GAA6166579.1"/>
    <property type="molecule type" value="Genomic_DNA"/>
</dbReference>
<accession>A0ABQ0A4K0</accession>
<dbReference type="Proteomes" id="UP001465153">
    <property type="component" value="Unassembled WGS sequence"/>
</dbReference>
<dbReference type="SUPFAM" id="SSF53474">
    <property type="entry name" value="alpha/beta-Hydrolases"/>
    <property type="match status" value="1"/>
</dbReference>
<dbReference type="Pfam" id="PF00326">
    <property type="entry name" value="Peptidase_S9"/>
    <property type="match status" value="1"/>
</dbReference>